<organism evidence="1">
    <name type="scientific">Cacopsylla melanoneura</name>
    <dbReference type="NCBI Taxonomy" id="428564"/>
    <lineage>
        <taxon>Eukaryota</taxon>
        <taxon>Metazoa</taxon>
        <taxon>Ecdysozoa</taxon>
        <taxon>Arthropoda</taxon>
        <taxon>Hexapoda</taxon>
        <taxon>Insecta</taxon>
        <taxon>Pterygota</taxon>
        <taxon>Neoptera</taxon>
        <taxon>Paraneoptera</taxon>
        <taxon>Hemiptera</taxon>
        <taxon>Sternorrhyncha</taxon>
        <taxon>Psylloidea</taxon>
        <taxon>Psyllidae</taxon>
        <taxon>Psyllinae</taxon>
        <taxon>Cacopsylla</taxon>
    </lineage>
</organism>
<protein>
    <submittedName>
        <fullName evidence="1">Uncharacterized protein</fullName>
    </submittedName>
</protein>
<sequence>MRPSSKFLTVVWRTISAPCSKYRSSPTSPCIVPVKSFEPTKPSWPPRVPSSWRCSSTKWRSGNTIGSTLRMWTQMSCGKCCASSIRAGVRRWTRWRMIC</sequence>
<name>A0A8D8XJD7_9HEMI</name>
<proteinExistence type="predicted"/>
<reference evidence="1" key="1">
    <citation type="submission" date="2021-05" db="EMBL/GenBank/DDBJ databases">
        <authorList>
            <person name="Alioto T."/>
            <person name="Alioto T."/>
            <person name="Gomez Garrido J."/>
        </authorList>
    </citation>
    <scope>NUCLEOTIDE SEQUENCE</scope>
</reference>
<evidence type="ECO:0000313" key="1">
    <source>
        <dbReference type="EMBL" id="CAG6697159.1"/>
    </source>
</evidence>
<dbReference type="AlphaFoldDB" id="A0A8D8XJD7"/>
<accession>A0A8D8XJD7</accession>
<dbReference type="EMBL" id="HBUF01332086">
    <property type="protein sequence ID" value="CAG6697162.1"/>
    <property type="molecule type" value="Transcribed_RNA"/>
</dbReference>
<dbReference type="EMBL" id="HBUF01332085">
    <property type="protein sequence ID" value="CAG6697159.1"/>
    <property type="molecule type" value="Transcribed_RNA"/>
</dbReference>